<proteinExistence type="predicted"/>
<accession>A0A9N8P1V4</accession>
<dbReference type="EMBL" id="CAIJDE010000040">
    <property type="protein sequence ID" value="CAC9974430.1"/>
    <property type="molecule type" value="Genomic_DNA"/>
</dbReference>
<evidence type="ECO:0000313" key="1">
    <source>
        <dbReference type="EMBL" id="CAC9974430.1"/>
    </source>
</evidence>
<reference evidence="1 2" key="1">
    <citation type="submission" date="2020-06" db="EMBL/GenBank/DDBJ databases">
        <authorList>
            <person name="Criscuolo A."/>
        </authorList>
    </citation>
    <scope>NUCLEOTIDE SEQUENCE [LARGE SCALE GENOMIC DNA]</scope>
    <source>
        <strain evidence="1">PXU-55</strain>
    </source>
</reference>
<organism evidence="1 2">
    <name type="scientific">Flavobacterium panici</name>
    <dbReference type="NCBI Taxonomy" id="2654843"/>
    <lineage>
        <taxon>Bacteria</taxon>
        <taxon>Pseudomonadati</taxon>
        <taxon>Bacteroidota</taxon>
        <taxon>Flavobacteriia</taxon>
        <taxon>Flavobacteriales</taxon>
        <taxon>Flavobacteriaceae</taxon>
        <taxon>Flavobacterium</taxon>
    </lineage>
</organism>
<protein>
    <submittedName>
        <fullName evidence="1">Uncharacterized protein</fullName>
    </submittedName>
</protein>
<dbReference type="Proteomes" id="UP000533639">
    <property type="component" value="Unassembled WGS sequence"/>
</dbReference>
<evidence type="ECO:0000313" key="2">
    <source>
        <dbReference type="Proteomes" id="UP000533639"/>
    </source>
</evidence>
<sequence>MSFNLKNYNLKLNTNDIKFVLSAAKELSFNGFTHVAFPVQCM</sequence>
<gene>
    <name evidence="1" type="ORF">FLAPXU55_02127</name>
</gene>
<dbReference type="AlphaFoldDB" id="A0A9N8P1V4"/>
<keyword evidence="2" id="KW-1185">Reference proteome</keyword>
<name>A0A9N8P1V4_9FLAO</name>
<comment type="caution">
    <text evidence="1">The sequence shown here is derived from an EMBL/GenBank/DDBJ whole genome shotgun (WGS) entry which is preliminary data.</text>
</comment>